<proteinExistence type="predicted"/>
<evidence type="ECO:0000259" key="2">
    <source>
        <dbReference type="PROSITE" id="PS51724"/>
    </source>
</evidence>
<keyword evidence="4" id="KW-1185">Reference proteome</keyword>
<sequence>MKLTGTLLSALAAALIGGGNALAQTSNQPQSSAAQTITLKPGTRIVPRHVYDNRRNTTGQYVPRGYRRVWDDDRLNTNRAEITIARAVAVTRQTYKVPRGYRYVARQDDRLNPRRGLRTPAGDAQTDRIWQRTVPRKLVELPTDRPVYDLPDTDNLLAATPDEKGVLRVSTRSDPAAGALKPAFYLRISSHATKAGATATTGQVQATGLPTRYGVTRGGDRTLVLAGPFDSEAAAKSALAKARKAGFRKARLIK</sequence>
<feature type="signal peptide" evidence="1">
    <location>
        <begin position="1"/>
        <end position="23"/>
    </location>
</feature>
<gene>
    <name evidence="3" type="ORF">M3P21_11015</name>
</gene>
<dbReference type="EMBL" id="JAMFMB010000012">
    <property type="protein sequence ID" value="MCL6284059.1"/>
    <property type="molecule type" value="Genomic_DNA"/>
</dbReference>
<protein>
    <submittedName>
        <fullName evidence="3">SPOR domain-containing protein</fullName>
    </submittedName>
</protein>
<keyword evidence="1" id="KW-0732">Signal</keyword>
<dbReference type="Pfam" id="PF05036">
    <property type="entry name" value="SPOR"/>
    <property type="match status" value="1"/>
</dbReference>
<evidence type="ECO:0000313" key="4">
    <source>
        <dbReference type="Proteomes" id="UP001203880"/>
    </source>
</evidence>
<dbReference type="Proteomes" id="UP001203880">
    <property type="component" value="Unassembled WGS sequence"/>
</dbReference>
<organism evidence="3 4">
    <name type="scientific">Ruegeria spongiae</name>
    <dbReference type="NCBI Taxonomy" id="2942209"/>
    <lineage>
        <taxon>Bacteria</taxon>
        <taxon>Pseudomonadati</taxon>
        <taxon>Pseudomonadota</taxon>
        <taxon>Alphaproteobacteria</taxon>
        <taxon>Rhodobacterales</taxon>
        <taxon>Roseobacteraceae</taxon>
        <taxon>Ruegeria</taxon>
    </lineage>
</organism>
<comment type="caution">
    <text evidence="3">The sequence shown here is derived from an EMBL/GenBank/DDBJ whole genome shotgun (WGS) entry which is preliminary data.</text>
</comment>
<dbReference type="InterPro" id="IPR036680">
    <property type="entry name" value="SPOR-like_sf"/>
</dbReference>
<dbReference type="PROSITE" id="PS51724">
    <property type="entry name" value="SPOR"/>
    <property type="match status" value="1"/>
</dbReference>
<feature type="domain" description="SPOR" evidence="2">
    <location>
        <begin position="178"/>
        <end position="254"/>
    </location>
</feature>
<dbReference type="Gene3D" id="3.30.70.1070">
    <property type="entry name" value="Sporulation related repeat"/>
    <property type="match status" value="1"/>
</dbReference>
<dbReference type="RefSeq" id="WP_249710022.1">
    <property type="nucleotide sequence ID" value="NZ_JAMFMB010000012.1"/>
</dbReference>
<evidence type="ECO:0000256" key="1">
    <source>
        <dbReference type="SAM" id="SignalP"/>
    </source>
</evidence>
<reference evidence="3" key="1">
    <citation type="submission" date="2022-05" db="EMBL/GenBank/DDBJ databases">
        <authorList>
            <person name="Park J.-S."/>
        </authorList>
    </citation>
    <scope>NUCLEOTIDE SEQUENCE</scope>
    <source>
        <strain evidence="3">2012CJ41-6</strain>
    </source>
</reference>
<dbReference type="SUPFAM" id="SSF110997">
    <property type="entry name" value="Sporulation related repeat"/>
    <property type="match status" value="1"/>
</dbReference>
<feature type="chain" id="PRO_5046349089" evidence="1">
    <location>
        <begin position="24"/>
        <end position="254"/>
    </location>
</feature>
<dbReference type="InterPro" id="IPR007730">
    <property type="entry name" value="SPOR-like_dom"/>
</dbReference>
<name>A0ABT0Q578_9RHOB</name>
<accession>A0ABT0Q578</accession>
<evidence type="ECO:0000313" key="3">
    <source>
        <dbReference type="EMBL" id="MCL6284059.1"/>
    </source>
</evidence>